<dbReference type="RefSeq" id="WP_131098199.1">
    <property type="nucleotide sequence ID" value="NZ_CP036455.1"/>
</dbReference>
<feature type="chain" id="PRO_5020630081" evidence="1">
    <location>
        <begin position="30"/>
        <end position="423"/>
    </location>
</feature>
<keyword evidence="3" id="KW-0378">Hydrolase</keyword>
<feature type="signal peptide" evidence="1">
    <location>
        <begin position="1"/>
        <end position="29"/>
    </location>
</feature>
<feature type="domain" description="Endonuclease/exonuclease/phosphatase" evidence="2">
    <location>
        <begin position="52"/>
        <end position="412"/>
    </location>
</feature>
<protein>
    <submittedName>
        <fullName evidence="3">Endonuclease/Exonuclease/phosphatase family protein</fullName>
    </submittedName>
</protein>
<keyword evidence="3" id="KW-0540">Nuclease</keyword>
<proteinExistence type="predicted"/>
<dbReference type="EMBL" id="CP036455">
    <property type="protein sequence ID" value="QBI53920.1"/>
    <property type="molecule type" value="Genomic_DNA"/>
</dbReference>
<dbReference type="OrthoDB" id="292013at2"/>
<evidence type="ECO:0000313" key="4">
    <source>
        <dbReference type="Proteomes" id="UP000292235"/>
    </source>
</evidence>
<dbReference type="InterPro" id="IPR005135">
    <property type="entry name" value="Endo/exonuclease/phosphatase"/>
</dbReference>
<evidence type="ECO:0000259" key="2">
    <source>
        <dbReference type="Pfam" id="PF03372"/>
    </source>
</evidence>
<keyword evidence="1" id="KW-0732">Signal</keyword>
<dbReference type="GO" id="GO:0004519">
    <property type="term" value="F:endonuclease activity"/>
    <property type="evidence" value="ECO:0007669"/>
    <property type="project" value="UniProtKB-KW"/>
</dbReference>
<dbReference type="KEGG" id="strr:EKD16_10670"/>
<keyword evidence="4" id="KW-1185">Reference proteome</keyword>
<keyword evidence="3" id="KW-0255">Endonuclease</keyword>
<accession>A0A4P6Q1F4</accession>
<gene>
    <name evidence="3" type="ORF">EKD16_10670</name>
</gene>
<reference evidence="3 4" key="1">
    <citation type="submission" date="2019-02" db="EMBL/GenBank/DDBJ databases">
        <authorList>
            <person name="Khodamoradi S."/>
            <person name="Hahnke R.L."/>
            <person name="Kaempfer P."/>
            <person name="Schumann P."/>
            <person name="Rohde M."/>
            <person name="Steinert M."/>
            <person name="Luzhetskyy A."/>
            <person name="Wink J."/>
            <person name="Ruckert C."/>
        </authorList>
    </citation>
    <scope>NUCLEOTIDE SEQUENCE [LARGE SCALE GENOMIC DNA]</scope>
    <source>
        <strain evidence="3 4">M2</strain>
    </source>
</reference>
<sequence precursor="true">MPRPRPRALLALSTALVCALTAAPAAAYADSGHGRGHHHDRDHGFGSVRFATFNASLNRSAQGELVEDLSGPGDEQAQAAAEVIQRARPDVLLVNEFDYDERGRAAELFQRNYLSLPQDGAEPIRYRYRYTAPSNTGVATGLDLNNDGKAVTEPGTPGYGDDAYGFGMFPGQYGMVVYSRYPIDREAARTFQTFRWADMPGNMLPTDPATGEPFYSEEERKVLRLSSKSHWDVPVRIGRGRPVHLLASHPTPPGFDGPEERNVARNHDENRFFADYVSPRRSRYIYDDAGRRGGLHPGAKFVIAGDLNADPEDGDGHPRATRQLLQARRVQGHLTPASEGAPQAAATQGGANAEHIGDPAYDTADFGDVPGPGNLRVDYVLPSRGLPVRETGVFWPAEGRPGAAAAAQASDHRLVWLDVRRFR</sequence>
<evidence type="ECO:0000313" key="3">
    <source>
        <dbReference type="EMBL" id="QBI53920.1"/>
    </source>
</evidence>
<evidence type="ECO:0000256" key="1">
    <source>
        <dbReference type="SAM" id="SignalP"/>
    </source>
</evidence>
<dbReference type="Gene3D" id="3.60.10.10">
    <property type="entry name" value="Endonuclease/exonuclease/phosphatase"/>
    <property type="match status" value="1"/>
</dbReference>
<keyword evidence="3" id="KW-0269">Exonuclease</keyword>
<dbReference type="GO" id="GO:0004527">
    <property type="term" value="F:exonuclease activity"/>
    <property type="evidence" value="ECO:0007669"/>
    <property type="project" value="UniProtKB-KW"/>
</dbReference>
<dbReference type="Proteomes" id="UP000292235">
    <property type="component" value="Chromosome"/>
</dbReference>
<dbReference type="InterPro" id="IPR036691">
    <property type="entry name" value="Endo/exonu/phosph_ase_sf"/>
</dbReference>
<dbReference type="SUPFAM" id="SSF56219">
    <property type="entry name" value="DNase I-like"/>
    <property type="match status" value="1"/>
</dbReference>
<dbReference type="Pfam" id="PF03372">
    <property type="entry name" value="Exo_endo_phos"/>
    <property type="match status" value="1"/>
</dbReference>
<dbReference type="AlphaFoldDB" id="A0A4P6Q1F4"/>
<organism evidence="3 4">
    <name type="scientific">Streptomonospora litoralis</name>
    <dbReference type="NCBI Taxonomy" id="2498135"/>
    <lineage>
        <taxon>Bacteria</taxon>
        <taxon>Bacillati</taxon>
        <taxon>Actinomycetota</taxon>
        <taxon>Actinomycetes</taxon>
        <taxon>Streptosporangiales</taxon>
        <taxon>Nocardiopsidaceae</taxon>
        <taxon>Streptomonospora</taxon>
    </lineage>
</organism>
<name>A0A4P6Q1F4_9ACTN</name>